<dbReference type="PROSITE" id="PS52035">
    <property type="entry name" value="PEPTIDASE_M14"/>
    <property type="match status" value="1"/>
</dbReference>
<proteinExistence type="inferred from homology"/>
<evidence type="ECO:0000313" key="8">
    <source>
        <dbReference type="EMBL" id="KAH6594919.1"/>
    </source>
</evidence>
<dbReference type="Proteomes" id="UP001648503">
    <property type="component" value="Unassembled WGS sequence"/>
</dbReference>
<feature type="region of interest" description="Disordered" evidence="6">
    <location>
        <begin position="1233"/>
        <end position="1363"/>
    </location>
</feature>
<name>A0ABQ8FAL3_9FUNG</name>
<dbReference type="Gene3D" id="1.25.10.10">
    <property type="entry name" value="Leucine-rich Repeat Variant"/>
    <property type="match status" value="1"/>
</dbReference>
<feature type="compositionally biased region" description="Basic and acidic residues" evidence="6">
    <location>
        <begin position="691"/>
        <end position="701"/>
    </location>
</feature>
<evidence type="ECO:0000256" key="3">
    <source>
        <dbReference type="ARBA" id="ARBA00024524"/>
    </source>
</evidence>
<feature type="compositionally biased region" description="Low complexity" evidence="6">
    <location>
        <begin position="1308"/>
        <end position="1322"/>
    </location>
</feature>
<dbReference type="InterPro" id="IPR000834">
    <property type="entry name" value="Peptidase_M14"/>
</dbReference>
<feature type="compositionally biased region" description="Polar residues" evidence="6">
    <location>
        <begin position="1335"/>
        <end position="1353"/>
    </location>
</feature>
<feature type="compositionally biased region" description="Low complexity" evidence="6">
    <location>
        <begin position="1234"/>
        <end position="1260"/>
    </location>
</feature>
<dbReference type="SUPFAM" id="SSF48371">
    <property type="entry name" value="ARM repeat"/>
    <property type="match status" value="1"/>
</dbReference>
<dbReference type="InterPro" id="IPR011989">
    <property type="entry name" value="ARM-like"/>
</dbReference>
<dbReference type="Gene3D" id="2.60.40.3120">
    <property type="match status" value="1"/>
</dbReference>
<accession>A0ABQ8FAL3</accession>
<sequence length="1363" mass="150952">MDSAKSIGLTALYSFPERHGKVSKAMSMPDFQIDRVDGCGPSSTLCTNHSNNTISTAGATATKNKISVHSSSAPSLRSSKQGRCINLPIIKSRDSQSLTVLGVPSPITRILIAIAQILDGIEMSAGNVSNSDLYQKHPARSVQCNEYEKSAHQRRNTFMEGFINSTCDTPCDTLTASISELEISSAPNRYGLLTNSINISPQDPKESIIPDSSIPESALILHPDTTPCINEAEYMSMSNSEETALPQAHQNTPLLNDLKRKVIRQCFDLKRLINKEGPIISADSQIQKSLFSKSSHNISILFRCLQNTPDIDLSTVISHLLIRLVTTCECNQSNIYAMVKKNLVSVVMRCLQFYYKEYLVANPTPDLPNLSNRLDDVLSSMLTLLLRLAKFEIVPAFIQYKTIISISEKLLKSPPPQINQAKLDCVVDLLALYAKQRLLCNDILGIFDIKFFISLSNSPHEGIQRASLRFLLSTIEHDFGKRMFESADGVRILTDLLYTALHTSDGANAAISSTNSIPALLVAVLRTSLSRSDLPFLERIRVREFPLLSDQAITTGLNKTGCTGAADIDKSSNPIFNSSDLGEANSKSRPSECLDNTIASGNTPSKALKEPSVKVKSITNPSIPITYGDYLKMMDDHISRIRNPSLSENGKEKLCTASHTFSANSLKELSLTQQNSNEPNLETPKHFSGKQVEDDNVSNKDSDAVRSHVDQQLQSLVDRLNRFCPELLPLKHQLASANEPLVPNIRVRHVQPMALGKHIVCRSICPVDPELQIRKSPLGLRRAAFEHTEKMLKMTPKGTLVYDVMQDQIALDALALNDSTLHFDSRFESGNLQMAIKTSQFEYDLMVQSDINTQQGKHNQWFYFSVKQMVPNIPYKFNILNLKITIGNHHTYQQLPIYPLLPNHLHIPHLYFRSYLKPPMILALFRITTRTRIRNCKDHFTGFTRTHSIVRIAVVHLFAKLWVEMNVHPGESNSSYIMNGLIQFLLSEDSTAVSLRRKCIFKIVPMLNPDGVVNGSHRCSLSGLDLNRQWKNPSKVTTPTIFWTKLLWGYLVRLGNQPLLVCDFHGHSRRKNAFVYGCENGPGDAEGLEKIFPLALAAASPFFEHRACRYAVERSKESTSRIVMWREFGIINSFTLESSYCGADFGERKGTQFSISDLERMGADFCRGLLALTQEPKFNGREMPLSSPIPPVVAQFGSGDTKCASGKYTNDCVNVHGADVAVESFNDISRPKCTTQSTSTVVSTSSRLCKTSSGSASAVKGSKKKGQGRGFNTSTPPRPAPSSSKESTLSEGTSKLRSRSPKKKHSTGSRSSLRTTQSSQASPLTEIKKSRKGTKQNSTDRLATNACENLSGEQESEDTNSDG</sequence>
<organism evidence="8 9">
    <name type="scientific">Batrachochytrium salamandrivorans</name>
    <dbReference type="NCBI Taxonomy" id="1357716"/>
    <lineage>
        <taxon>Eukaryota</taxon>
        <taxon>Fungi</taxon>
        <taxon>Fungi incertae sedis</taxon>
        <taxon>Chytridiomycota</taxon>
        <taxon>Chytridiomycota incertae sedis</taxon>
        <taxon>Chytridiomycetes</taxon>
        <taxon>Rhizophydiales</taxon>
        <taxon>Rhizophydiales incertae sedis</taxon>
        <taxon>Batrachochytrium</taxon>
    </lineage>
</organism>
<feature type="region of interest" description="Disordered" evidence="6">
    <location>
        <begin position="672"/>
        <end position="701"/>
    </location>
</feature>
<dbReference type="EMBL" id="JAFCIX010000325">
    <property type="protein sequence ID" value="KAH6594919.1"/>
    <property type="molecule type" value="Genomic_DNA"/>
</dbReference>
<feature type="compositionally biased region" description="Acidic residues" evidence="6">
    <location>
        <begin position="1354"/>
        <end position="1363"/>
    </location>
</feature>
<dbReference type="InterPro" id="IPR016024">
    <property type="entry name" value="ARM-type_fold"/>
</dbReference>
<evidence type="ECO:0000256" key="4">
    <source>
        <dbReference type="ARBA" id="ARBA00026108"/>
    </source>
</evidence>
<dbReference type="Pfam" id="PF18027">
    <property type="entry name" value="Pepdidase_M14_N"/>
    <property type="match status" value="1"/>
</dbReference>
<dbReference type="Pfam" id="PF00246">
    <property type="entry name" value="Peptidase_M14"/>
    <property type="match status" value="1"/>
</dbReference>
<protein>
    <recommendedName>
        <fullName evidence="4">tubulin-glutamate carboxypeptidase</fullName>
        <ecNumber evidence="4">3.4.17.24</ecNumber>
    </recommendedName>
</protein>
<comment type="caution">
    <text evidence="8">The sequence shown here is derived from an EMBL/GenBank/DDBJ whole genome shotgun (WGS) entry which is preliminary data.</text>
</comment>
<evidence type="ECO:0000313" key="9">
    <source>
        <dbReference type="Proteomes" id="UP001648503"/>
    </source>
</evidence>
<feature type="active site" description="Proton donor/acceptor" evidence="5">
    <location>
        <position position="1137"/>
    </location>
</feature>
<feature type="compositionally biased region" description="Polar residues" evidence="6">
    <location>
        <begin position="1285"/>
        <end position="1295"/>
    </location>
</feature>
<comment type="similarity">
    <text evidence="2 5">Belongs to the peptidase M14 family.</text>
</comment>
<evidence type="ECO:0000259" key="7">
    <source>
        <dbReference type="PROSITE" id="PS52035"/>
    </source>
</evidence>
<evidence type="ECO:0000256" key="2">
    <source>
        <dbReference type="ARBA" id="ARBA00005988"/>
    </source>
</evidence>
<evidence type="ECO:0000256" key="6">
    <source>
        <dbReference type="SAM" id="MobiDB-lite"/>
    </source>
</evidence>
<dbReference type="InterPro" id="IPR040626">
    <property type="entry name" value="Pepdidase_M14_N"/>
</dbReference>
<evidence type="ECO:0000256" key="5">
    <source>
        <dbReference type="PROSITE-ProRule" id="PRU01379"/>
    </source>
</evidence>
<evidence type="ECO:0000256" key="1">
    <source>
        <dbReference type="ARBA" id="ARBA00001947"/>
    </source>
</evidence>
<gene>
    <name evidence="8" type="ORF">BASA50_006181</name>
</gene>
<feature type="compositionally biased region" description="Basic residues" evidence="6">
    <location>
        <begin position="1296"/>
        <end position="1307"/>
    </location>
</feature>
<keyword evidence="9" id="KW-1185">Reference proteome</keyword>
<reference evidence="8 9" key="1">
    <citation type="submission" date="2021-02" db="EMBL/GenBank/DDBJ databases">
        <title>Variation within the Batrachochytrium salamandrivorans European outbreak.</title>
        <authorList>
            <person name="Kelly M."/>
            <person name="Pasmans F."/>
            <person name="Shea T.P."/>
            <person name="Munoz J.F."/>
            <person name="Carranza S."/>
            <person name="Cuomo C.A."/>
            <person name="Martel A."/>
        </authorList>
    </citation>
    <scope>NUCLEOTIDE SEQUENCE [LARGE SCALE GENOMIC DNA]</scope>
    <source>
        <strain evidence="8 9">AMFP18/2</strain>
    </source>
</reference>
<dbReference type="EC" id="3.4.17.24" evidence="4"/>
<comment type="cofactor">
    <cofactor evidence="1">
        <name>Zn(2+)</name>
        <dbReference type="ChEBI" id="CHEBI:29105"/>
    </cofactor>
</comment>
<dbReference type="SUPFAM" id="SSF53187">
    <property type="entry name" value="Zn-dependent exopeptidases"/>
    <property type="match status" value="1"/>
</dbReference>
<dbReference type="PANTHER" id="PTHR12756:SF11">
    <property type="entry name" value="CYTOSOLIC CARBOXYPEPTIDASE 1"/>
    <property type="match status" value="1"/>
</dbReference>
<dbReference type="PANTHER" id="PTHR12756">
    <property type="entry name" value="CYTOSOLIC CARBOXYPEPTIDASE"/>
    <property type="match status" value="1"/>
</dbReference>
<dbReference type="InterPro" id="IPR050821">
    <property type="entry name" value="Cytosolic_carboxypeptidase"/>
</dbReference>
<comment type="catalytic activity">
    <reaction evidence="3">
        <text>C-terminal L-alpha-aminoacyl-L-glutamyl-L-glutamyl-[tubulin] + H2O = C-terminal L-alpha-aminoacyl-L-glutamyl-[tubulin] + L-glutamate</text>
        <dbReference type="Rhea" id="RHEA:63792"/>
        <dbReference type="Rhea" id="RHEA-COMP:16435"/>
        <dbReference type="Rhea" id="RHEA-COMP:16436"/>
        <dbReference type="ChEBI" id="CHEBI:15377"/>
        <dbReference type="ChEBI" id="CHEBI:29985"/>
        <dbReference type="ChEBI" id="CHEBI:149555"/>
        <dbReference type="ChEBI" id="CHEBI:149556"/>
        <dbReference type="EC" id="3.4.17.24"/>
    </reaction>
    <physiologicalReaction direction="left-to-right" evidence="3">
        <dbReference type="Rhea" id="RHEA:63793"/>
    </physiologicalReaction>
</comment>
<dbReference type="Gene3D" id="3.40.630.10">
    <property type="entry name" value="Zn peptidases"/>
    <property type="match status" value="1"/>
</dbReference>
<feature type="domain" description="Peptidase M14" evidence="7">
    <location>
        <begin position="888"/>
        <end position="1173"/>
    </location>
</feature>